<keyword evidence="6" id="KW-1185">Reference proteome</keyword>
<accession>A0A5L4ICH6</accession>
<dbReference type="EMBL" id="AACCXM010000001">
    <property type="protein sequence ID" value="EAK0468072.1"/>
    <property type="molecule type" value="Genomic_DNA"/>
</dbReference>
<name>A0A5L4ICH6_CAMFE</name>
<dbReference type="EMBL" id="AACCXK010000006">
    <property type="protein sequence ID" value="EAK0452939.1"/>
    <property type="molecule type" value="Genomic_DNA"/>
</dbReference>
<dbReference type="OMA" id="IEEYTWN"/>
<evidence type="ECO:0000313" key="5">
    <source>
        <dbReference type="EMBL" id="EAK0468072.1"/>
    </source>
</evidence>
<dbReference type="AlphaFoldDB" id="A0A5L4ICH6"/>
<dbReference type="SUPFAM" id="SSF56219">
    <property type="entry name" value="DNase I-like"/>
    <property type="match status" value="1"/>
</dbReference>
<dbReference type="CDD" id="cd09081">
    <property type="entry name" value="CdtB"/>
    <property type="match status" value="1"/>
</dbReference>
<evidence type="ECO:0000259" key="1">
    <source>
        <dbReference type="Pfam" id="PF03372"/>
    </source>
</evidence>
<protein>
    <submittedName>
        <fullName evidence="5">Cytolethal distending toxin subunit B family protein</fullName>
    </submittedName>
</protein>
<gene>
    <name evidence="4" type="ORF">AAH17_04620</name>
    <name evidence="5" type="ORF">AAH24_01620</name>
    <name evidence="2" type="ORF">BVH53_00975</name>
    <name evidence="3" type="ORF">CX802_09495</name>
</gene>
<dbReference type="Proteomes" id="UP000535509">
    <property type="component" value="Unassembled WGS sequence"/>
</dbReference>
<dbReference type="RefSeq" id="WP_002849498.1">
    <property type="nucleotide sequence ID" value="NZ_AABUZP020000005.1"/>
</dbReference>
<dbReference type="EMBL" id="AABTCC010000066">
    <property type="protein sequence ID" value="EAI8860056.1"/>
    <property type="molecule type" value="Genomic_DNA"/>
</dbReference>
<evidence type="ECO:0000313" key="2">
    <source>
        <dbReference type="EMBL" id="EAI5407285.1"/>
    </source>
</evidence>
<dbReference type="EMBL" id="AABQDW010000001">
    <property type="protein sequence ID" value="EAI5407285.1"/>
    <property type="molecule type" value="Genomic_DNA"/>
</dbReference>
<evidence type="ECO:0000313" key="6">
    <source>
        <dbReference type="Proteomes" id="UP000535509"/>
    </source>
</evidence>
<dbReference type="GO" id="GO:0003824">
    <property type="term" value="F:catalytic activity"/>
    <property type="evidence" value="ECO:0007669"/>
    <property type="project" value="InterPro"/>
</dbReference>
<evidence type="ECO:0000313" key="4">
    <source>
        <dbReference type="EMBL" id="EAK0452939.1"/>
    </source>
</evidence>
<organism evidence="5">
    <name type="scientific">Campylobacter fetus</name>
    <dbReference type="NCBI Taxonomy" id="196"/>
    <lineage>
        <taxon>Bacteria</taxon>
        <taxon>Pseudomonadati</taxon>
        <taxon>Campylobacterota</taxon>
        <taxon>Epsilonproteobacteria</taxon>
        <taxon>Campylobacterales</taxon>
        <taxon>Campylobacteraceae</taxon>
        <taxon>Campylobacter</taxon>
    </lineage>
</organism>
<evidence type="ECO:0000313" key="7">
    <source>
        <dbReference type="Proteomes" id="UP000557842"/>
    </source>
</evidence>
<dbReference type="InterPro" id="IPR036691">
    <property type="entry name" value="Endo/exonu/phosph_ase_sf"/>
</dbReference>
<dbReference type="InterPro" id="IPR003539">
    <property type="entry name" value="CD_toxinB"/>
</dbReference>
<dbReference type="NCBIfam" id="NF011787">
    <property type="entry name" value="PRK15251.1"/>
    <property type="match status" value="1"/>
</dbReference>
<sequence>MKNIYLILFCFSLSFGAIENYNLATWNMQGSSASTESKWNVNVRQLIAGSNAADILFIQEAGSLPHSAVQSQRVVQRGGIPVHEYIWNLGTNSRPNMVYIYYSRVDVGANRVNLAIVSRLQAEEVIVLTPPTTLSRPILGIRIGNDAFFSAHALANGGTDSAAIVENVYRNFISSPNVNWVIGGDFNREPSSLVNILESSVRQRVSIIAPNAPTQSSGRTLDYLVAGNSGASAFSAPAIAAILMLANMRSQITSDHIPVNFRRF</sequence>
<dbReference type="Gene3D" id="3.60.10.10">
    <property type="entry name" value="Endonuclease/exonuclease/phosphatase"/>
    <property type="match status" value="1"/>
</dbReference>
<dbReference type="PRINTS" id="PR01388">
    <property type="entry name" value="CDTOXINB"/>
</dbReference>
<dbReference type="InterPro" id="IPR005135">
    <property type="entry name" value="Endo/exonuclease/phosphatase"/>
</dbReference>
<dbReference type="GeneID" id="61064787"/>
<comment type="caution">
    <text evidence="5">The sequence shown here is derived from an EMBL/GenBank/DDBJ whole genome shotgun (WGS) entry which is preliminary data.</text>
</comment>
<dbReference type="Pfam" id="PF03372">
    <property type="entry name" value="Exo_endo_phos"/>
    <property type="match status" value="1"/>
</dbReference>
<feature type="domain" description="Endonuclease/exonuclease/phosphatase" evidence="1">
    <location>
        <begin position="24"/>
        <end position="256"/>
    </location>
</feature>
<dbReference type="PIRSF" id="PIRSF018539">
    <property type="entry name" value="CDT_B"/>
    <property type="match status" value="1"/>
</dbReference>
<dbReference type="Proteomes" id="UP000557842">
    <property type="component" value="Unassembled WGS sequence"/>
</dbReference>
<proteinExistence type="predicted"/>
<reference evidence="5 7" key="1">
    <citation type="submission" date="2018-05" db="EMBL/GenBank/DDBJ databases">
        <authorList>
            <consortium name="PulseNet: The National Subtyping Network for Foodborne Disease Surveillance"/>
            <person name="Tarr C.L."/>
            <person name="Trees E."/>
            <person name="Katz L.S."/>
            <person name="Carleton-Romer H.A."/>
            <person name="Stroika S."/>
            <person name="Kucerova Z."/>
            <person name="Roache K.F."/>
            <person name="Sabol A.L."/>
            <person name="Besser J."/>
            <person name="Gerner-Smidt P."/>
        </authorList>
    </citation>
    <scope>NUCLEOTIDE SEQUENCE</scope>
    <source>
        <strain evidence="4">2014D-0197</strain>
        <strain evidence="2 7">2016D-0221</strain>
        <strain evidence="5">D4313</strain>
        <strain evidence="3 6">PNUSAC001503</strain>
    </source>
</reference>
<evidence type="ECO:0000313" key="3">
    <source>
        <dbReference type="EMBL" id="EAI8860056.1"/>
    </source>
</evidence>